<gene>
    <name evidence="4" type="ORF">CLV47_102310</name>
</gene>
<keyword evidence="2" id="KW-0472">Membrane</keyword>
<keyword evidence="2" id="KW-1133">Transmembrane helix</keyword>
<feature type="region of interest" description="Disordered" evidence="1">
    <location>
        <begin position="269"/>
        <end position="422"/>
    </location>
</feature>
<sequence>MCPASRASTAVRARRAVLATVAALIVILLSGCLNYSADVTVSKEDRVSGTVILTRETKPVGGVEVLPTPAPLPSGAPGSATSNKIEFPKPVSDTDSIVVSPYSDGTKVGYKIEYKRATFKEAAAFTPLGDRGGALVFTRDGDTVTFAASFDLTFDAGTEAQKALLAKNVTATVKLNLPGTIGDTNGTVADNAITWTVEPLKANDLTATYASAAPAPSATDKSASTASKHKDANSTNWIIIGAVVLGLLIIGAVLFGLLRWRRTRKNAAHPAASAFETSSGPIGGTGPTGPIDSGASYGSVQPTYAQPPAEQSVPRYGETPVTDIPSAAAPAIESPVVEPTAVEPTAVEPRDGLAKWPLPEDDPNERTTTYEVAEQKRGLQHEPASASGVPESSAMDTETSPADASAPRGGWPPPQPKWKQEP</sequence>
<evidence type="ECO:0000313" key="4">
    <source>
        <dbReference type="EMBL" id="PRZ43619.1"/>
    </source>
</evidence>
<evidence type="ECO:0000313" key="5">
    <source>
        <dbReference type="Proteomes" id="UP000237752"/>
    </source>
</evidence>
<feature type="region of interest" description="Disordered" evidence="1">
    <location>
        <begin position="63"/>
        <end position="83"/>
    </location>
</feature>
<keyword evidence="5" id="KW-1185">Reference proteome</keyword>
<reference evidence="4 5" key="1">
    <citation type="submission" date="2018-03" db="EMBL/GenBank/DDBJ databases">
        <title>Genomic Encyclopedia of Archaeal and Bacterial Type Strains, Phase II (KMG-II): from individual species to whole genera.</title>
        <authorList>
            <person name="Goeker M."/>
        </authorList>
    </citation>
    <scope>NUCLEOTIDE SEQUENCE [LARGE SCALE GENOMIC DNA]</scope>
    <source>
        <strain evidence="4 5">DSM 100065</strain>
    </source>
</reference>
<feature type="domain" description="LppM" evidence="3">
    <location>
        <begin position="35"/>
        <end position="209"/>
    </location>
</feature>
<feature type="compositionally biased region" description="Low complexity" evidence="1">
    <location>
        <begin position="324"/>
        <end position="339"/>
    </location>
</feature>
<dbReference type="Pfam" id="PF21946">
    <property type="entry name" value="LppM"/>
    <property type="match status" value="1"/>
</dbReference>
<evidence type="ECO:0000256" key="1">
    <source>
        <dbReference type="SAM" id="MobiDB-lite"/>
    </source>
</evidence>
<comment type="caution">
    <text evidence="4">The sequence shown here is derived from an EMBL/GenBank/DDBJ whole genome shotgun (WGS) entry which is preliminary data.</text>
</comment>
<accession>A0A2T1A4U7</accession>
<evidence type="ECO:0000256" key="2">
    <source>
        <dbReference type="SAM" id="Phobius"/>
    </source>
</evidence>
<dbReference type="InterPro" id="IPR053807">
    <property type="entry name" value="LppM"/>
</dbReference>
<protein>
    <recommendedName>
        <fullName evidence="3">LppM domain-containing protein</fullName>
    </recommendedName>
</protein>
<evidence type="ECO:0000259" key="3">
    <source>
        <dbReference type="Pfam" id="PF21946"/>
    </source>
</evidence>
<organism evidence="4 5">
    <name type="scientific">Antricoccus suffuscus</name>
    <dbReference type="NCBI Taxonomy" id="1629062"/>
    <lineage>
        <taxon>Bacteria</taxon>
        <taxon>Bacillati</taxon>
        <taxon>Actinomycetota</taxon>
        <taxon>Actinomycetes</taxon>
        <taxon>Geodermatophilales</taxon>
        <taxon>Antricoccaceae</taxon>
        <taxon>Antricoccus</taxon>
    </lineage>
</organism>
<keyword evidence="2" id="KW-0812">Transmembrane</keyword>
<dbReference type="Proteomes" id="UP000237752">
    <property type="component" value="Unassembled WGS sequence"/>
</dbReference>
<dbReference type="PROSITE" id="PS51257">
    <property type="entry name" value="PROKAR_LIPOPROTEIN"/>
    <property type="match status" value="1"/>
</dbReference>
<feature type="transmembrane region" description="Helical" evidence="2">
    <location>
        <begin position="237"/>
        <end position="258"/>
    </location>
</feature>
<name>A0A2T1A4U7_9ACTN</name>
<dbReference type="AlphaFoldDB" id="A0A2T1A4U7"/>
<dbReference type="EMBL" id="PVUE01000002">
    <property type="protein sequence ID" value="PRZ43619.1"/>
    <property type="molecule type" value="Genomic_DNA"/>
</dbReference>
<proteinExistence type="predicted"/>